<dbReference type="InterPro" id="IPR036291">
    <property type="entry name" value="NAD(P)-bd_dom_sf"/>
</dbReference>
<evidence type="ECO:0000313" key="3">
    <source>
        <dbReference type="EMBL" id="KAF2100239.1"/>
    </source>
</evidence>
<dbReference type="Pfam" id="PF13561">
    <property type="entry name" value="adh_short_C2"/>
    <property type="match status" value="1"/>
</dbReference>
<proteinExistence type="inferred from homology"/>
<dbReference type="EMBL" id="ML978124">
    <property type="protein sequence ID" value="KAF2100239.1"/>
    <property type="molecule type" value="Genomic_DNA"/>
</dbReference>
<dbReference type="PANTHER" id="PTHR43669:SF4">
    <property type="entry name" value="SHORT-CHAIN DEHYDROGENASE"/>
    <property type="match status" value="1"/>
</dbReference>
<reference evidence="3" key="1">
    <citation type="journal article" date="2020" name="Stud. Mycol.">
        <title>101 Dothideomycetes genomes: a test case for predicting lifestyles and emergence of pathogens.</title>
        <authorList>
            <person name="Haridas S."/>
            <person name="Albert R."/>
            <person name="Binder M."/>
            <person name="Bloem J."/>
            <person name="Labutti K."/>
            <person name="Salamov A."/>
            <person name="Andreopoulos B."/>
            <person name="Baker S."/>
            <person name="Barry K."/>
            <person name="Bills G."/>
            <person name="Bluhm B."/>
            <person name="Cannon C."/>
            <person name="Castanera R."/>
            <person name="Culley D."/>
            <person name="Daum C."/>
            <person name="Ezra D."/>
            <person name="Gonzalez J."/>
            <person name="Henrissat B."/>
            <person name="Kuo A."/>
            <person name="Liang C."/>
            <person name="Lipzen A."/>
            <person name="Lutzoni F."/>
            <person name="Magnuson J."/>
            <person name="Mondo S."/>
            <person name="Nolan M."/>
            <person name="Ohm R."/>
            <person name="Pangilinan J."/>
            <person name="Park H.-J."/>
            <person name="Ramirez L."/>
            <person name="Alfaro M."/>
            <person name="Sun H."/>
            <person name="Tritt A."/>
            <person name="Yoshinaga Y."/>
            <person name="Zwiers L.-H."/>
            <person name="Turgeon B."/>
            <person name="Goodwin S."/>
            <person name="Spatafora J."/>
            <person name="Crous P."/>
            <person name="Grigoriev I."/>
        </authorList>
    </citation>
    <scope>NUCLEOTIDE SEQUENCE</scope>
    <source>
        <strain evidence="3">CBS 133067</strain>
    </source>
</reference>
<keyword evidence="4" id="KW-1185">Reference proteome</keyword>
<dbReference type="Gene3D" id="3.40.50.720">
    <property type="entry name" value="NAD(P)-binding Rossmann-like Domain"/>
    <property type="match status" value="1"/>
</dbReference>
<dbReference type="CDD" id="cd05233">
    <property type="entry name" value="SDR_c"/>
    <property type="match status" value="1"/>
</dbReference>
<evidence type="ECO:0000256" key="2">
    <source>
        <dbReference type="ARBA" id="ARBA00023002"/>
    </source>
</evidence>
<dbReference type="InterPro" id="IPR002347">
    <property type="entry name" value="SDR_fam"/>
</dbReference>
<dbReference type="GO" id="GO:0016491">
    <property type="term" value="F:oxidoreductase activity"/>
    <property type="evidence" value="ECO:0007669"/>
    <property type="project" value="UniProtKB-KW"/>
</dbReference>
<gene>
    <name evidence="3" type="ORF">NA57DRAFT_64879</name>
</gene>
<keyword evidence="2" id="KW-0560">Oxidoreductase</keyword>
<evidence type="ECO:0000256" key="1">
    <source>
        <dbReference type="ARBA" id="ARBA00006484"/>
    </source>
</evidence>
<name>A0A9P4MC16_9PEZI</name>
<dbReference type="Proteomes" id="UP000799772">
    <property type="component" value="Unassembled WGS sequence"/>
</dbReference>
<dbReference type="SUPFAM" id="SSF51735">
    <property type="entry name" value="NAD(P)-binding Rossmann-fold domains"/>
    <property type="match status" value="1"/>
</dbReference>
<sequence>MTAPVLFILGAGPKIGLSVANAFAAKGYKIALASRSVQDGVGEDGYLRLQVDLSNPAQVQGAFAKVKEQLGIPSVVVYNAAERIARDAKDPLASVSLDEVNREFSTNTFSPLFAAKEAVSGFKQLPSSASKTFIFTGNALNVIVLPGVLTFGMTKGAAAQLIKFASVAYQGQGFKFYYVDERQPDGGPTIPVGGLAAGKMYVELAENKEQGPWDYTFIDGKGYVDFTKA</sequence>
<dbReference type="AlphaFoldDB" id="A0A9P4MC16"/>
<comment type="caution">
    <text evidence="3">The sequence shown here is derived from an EMBL/GenBank/DDBJ whole genome shotgun (WGS) entry which is preliminary data.</text>
</comment>
<dbReference type="OrthoDB" id="5336600at2759"/>
<accession>A0A9P4MC16</accession>
<protein>
    <submittedName>
        <fullName evidence="3">Short-chain dehydrogenase</fullName>
    </submittedName>
</protein>
<comment type="similarity">
    <text evidence="1">Belongs to the short-chain dehydrogenases/reductases (SDR) family.</text>
</comment>
<organism evidence="3 4">
    <name type="scientific">Rhizodiscina lignyota</name>
    <dbReference type="NCBI Taxonomy" id="1504668"/>
    <lineage>
        <taxon>Eukaryota</taxon>
        <taxon>Fungi</taxon>
        <taxon>Dikarya</taxon>
        <taxon>Ascomycota</taxon>
        <taxon>Pezizomycotina</taxon>
        <taxon>Dothideomycetes</taxon>
        <taxon>Pleosporomycetidae</taxon>
        <taxon>Aulographales</taxon>
        <taxon>Rhizodiscinaceae</taxon>
        <taxon>Rhizodiscina</taxon>
    </lineage>
</organism>
<evidence type="ECO:0000313" key="4">
    <source>
        <dbReference type="Proteomes" id="UP000799772"/>
    </source>
</evidence>
<dbReference type="PANTHER" id="PTHR43669">
    <property type="entry name" value="5-KETO-D-GLUCONATE 5-REDUCTASE"/>
    <property type="match status" value="1"/>
</dbReference>